<dbReference type="GO" id="GO:0005737">
    <property type="term" value="C:cytoplasm"/>
    <property type="evidence" value="ECO:0007669"/>
    <property type="project" value="UniProtKB-SubCell"/>
</dbReference>
<feature type="domain" description="OBG-type G" evidence="10">
    <location>
        <begin position="159"/>
        <end position="331"/>
    </location>
</feature>
<dbReference type="NCBIfam" id="NF008956">
    <property type="entry name" value="PRK12299.1"/>
    <property type="match status" value="1"/>
</dbReference>
<dbReference type="HAMAP" id="MF_01454">
    <property type="entry name" value="GTPase_Obg"/>
    <property type="match status" value="1"/>
</dbReference>
<evidence type="ECO:0000313" key="13">
    <source>
        <dbReference type="EMBL" id="CDM68656.1"/>
    </source>
</evidence>
<dbReference type="Pfam" id="PF01018">
    <property type="entry name" value="GTP1_OBG"/>
    <property type="match status" value="1"/>
</dbReference>
<dbReference type="InterPro" id="IPR031167">
    <property type="entry name" value="G_OBG"/>
</dbReference>
<dbReference type="PROSITE" id="PS51710">
    <property type="entry name" value="G_OBG"/>
    <property type="match status" value="1"/>
</dbReference>
<dbReference type="PRINTS" id="PR00326">
    <property type="entry name" value="GTP1OBG"/>
</dbReference>
<feature type="domain" description="Obg" evidence="12">
    <location>
        <begin position="1"/>
        <end position="158"/>
    </location>
</feature>
<feature type="binding site" evidence="9">
    <location>
        <begin position="190"/>
        <end position="194"/>
    </location>
    <ligand>
        <name>GTP</name>
        <dbReference type="ChEBI" id="CHEBI:37565"/>
    </ligand>
</feature>
<comment type="subcellular location">
    <subcellularLocation>
        <location evidence="9">Cytoplasm</location>
    </subcellularLocation>
</comment>
<dbReference type="InterPro" id="IPR015349">
    <property type="entry name" value="OCT_dom"/>
</dbReference>
<dbReference type="SUPFAM" id="SSF102741">
    <property type="entry name" value="Obg GTP-binding protein C-terminal domain"/>
    <property type="match status" value="1"/>
</dbReference>
<dbReference type="NCBIfam" id="TIGR00231">
    <property type="entry name" value="small_GTP"/>
    <property type="match status" value="1"/>
</dbReference>
<dbReference type="NCBIfam" id="TIGR02729">
    <property type="entry name" value="Obg_CgtA"/>
    <property type="match status" value="1"/>
</dbReference>
<evidence type="ECO:0000259" key="12">
    <source>
        <dbReference type="PROSITE" id="PS51883"/>
    </source>
</evidence>
<feature type="binding site" evidence="9">
    <location>
        <begin position="282"/>
        <end position="285"/>
    </location>
    <ligand>
        <name>GTP</name>
        <dbReference type="ChEBI" id="CHEBI:37565"/>
    </ligand>
</feature>
<dbReference type="InterPro" id="IPR036726">
    <property type="entry name" value="GTP1_OBG_dom_sf"/>
</dbReference>
<feature type="binding site" evidence="9">
    <location>
        <begin position="165"/>
        <end position="172"/>
    </location>
    <ligand>
        <name>GTP</name>
        <dbReference type="ChEBI" id="CHEBI:37565"/>
    </ligand>
</feature>
<dbReference type="RefSeq" id="WP_044037903.1">
    <property type="nucleotide sequence ID" value="NZ_HG917868.1"/>
</dbReference>
<dbReference type="GO" id="GO:0005525">
    <property type="term" value="F:GTP binding"/>
    <property type="evidence" value="ECO:0007669"/>
    <property type="project" value="UniProtKB-UniRule"/>
</dbReference>
<dbReference type="NCBIfam" id="NF008955">
    <property type="entry name" value="PRK12297.1"/>
    <property type="match status" value="1"/>
</dbReference>
<dbReference type="PIRSF" id="PIRSF002401">
    <property type="entry name" value="GTP_bd_Obg/CgtA"/>
    <property type="match status" value="1"/>
</dbReference>
<dbReference type="NCBIfam" id="TIGR03595">
    <property type="entry name" value="Obg_CgtA_exten"/>
    <property type="match status" value="1"/>
</dbReference>
<evidence type="ECO:0000313" key="14">
    <source>
        <dbReference type="Proteomes" id="UP000019426"/>
    </source>
</evidence>
<reference evidence="13 14" key="1">
    <citation type="submission" date="2013-11" db="EMBL/GenBank/DDBJ databases">
        <title>Complete genome sequence of Clostridum sp. M2/40.</title>
        <authorList>
            <person name="Wibberg D."/>
            <person name="Puehler A."/>
            <person name="Schlueter A."/>
        </authorList>
    </citation>
    <scope>NUCLEOTIDE SEQUENCE [LARGE SCALE GENOMIC DNA]</scope>
    <source>
        <strain evidence="14">M2/40</strain>
    </source>
</reference>
<dbReference type="Gene3D" id="2.70.210.12">
    <property type="entry name" value="GTP1/OBG domain"/>
    <property type="match status" value="1"/>
</dbReference>
<evidence type="ECO:0000256" key="4">
    <source>
        <dbReference type="ARBA" id="ARBA00022723"/>
    </source>
</evidence>
<proteinExistence type="inferred from homology"/>
<dbReference type="Pfam" id="PF09269">
    <property type="entry name" value="DUF1967"/>
    <property type="match status" value="1"/>
</dbReference>
<dbReference type="InterPro" id="IPR006074">
    <property type="entry name" value="GTP1-OBG_CS"/>
</dbReference>
<dbReference type="SUPFAM" id="SSF82051">
    <property type="entry name" value="Obg GTP-binding protein N-terminal domain"/>
    <property type="match status" value="1"/>
</dbReference>
<evidence type="ECO:0000256" key="1">
    <source>
        <dbReference type="ARBA" id="ARBA00001946"/>
    </source>
</evidence>
<comment type="function">
    <text evidence="9">An essential GTPase which binds GTP, GDP and possibly (p)ppGpp with moderate affinity, with high nucleotide exchange rates and a fairly low GTP hydrolysis rate. Plays a role in control of the cell cycle, stress response, ribosome biogenesis and in those bacteria that undergo differentiation, in morphogenesis control.</text>
</comment>
<keyword evidence="14" id="KW-1185">Reference proteome</keyword>
<dbReference type="eggNOG" id="COG0536">
    <property type="taxonomic scope" value="Bacteria"/>
</dbReference>
<dbReference type="GO" id="GO:0042254">
    <property type="term" value="P:ribosome biogenesis"/>
    <property type="evidence" value="ECO:0007669"/>
    <property type="project" value="UniProtKB-UniRule"/>
</dbReference>
<dbReference type="STRING" id="1216932.CM240_1497"/>
<dbReference type="CDD" id="cd01898">
    <property type="entry name" value="Obg"/>
    <property type="match status" value="1"/>
</dbReference>
<keyword evidence="6 9" id="KW-0378">Hydrolase</keyword>
<evidence type="ECO:0000256" key="3">
    <source>
        <dbReference type="ARBA" id="ARBA00022490"/>
    </source>
</evidence>
<dbReference type="InterPro" id="IPR014100">
    <property type="entry name" value="GTP-bd_Obg/CgtA"/>
</dbReference>
<sequence>MFIDKARIFVKSGDGGNGAISFRREKYVPLGGPDGGDGGNGGSIVLEVDTNMTTLLDFTYKRKYSAERGQDGGTSKCFGRKGEDLIIKVPMGTVVREEESNKIIADLAHPGDRCIVCKGGKGGKGNVHFVTPTRQAPHFAEPGMPGEEMFIRLELKLLADVGLLGFPNVGKSTLLSTISKAKPKIANYHFTTLKPNLGVVALPGINPFVIADIPGIIEGASEGVGLGLEFLRHIERTRLLIHVVDISGIEGRDPIDDFIKINEELKKYSIKLWDRPQIIAANKSDMLYDEEVFINFKEKLKEMGYDKVFKISAATMSGVEELIKVAAEELSKIPVVDLEISEDEMYIPEEKRFTYEIRVEDYEEDNKVYIIEGTFVDRLLLAVNIHDPDSLRYFHKVLMKKGIMTELREMGIKDGDMVRLNDFEFEYLL</sequence>
<dbReference type="GO" id="GO:0000287">
    <property type="term" value="F:magnesium ion binding"/>
    <property type="evidence" value="ECO:0007669"/>
    <property type="project" value="InterPro"/>
</dbReference>
<evidence type="ECO:0000259" key="11">
    <source>
        <dbReference type="PROSITE" id="PS51881"/>
    </source>
</evidence>
<dbReference type="PROSITE" id="PS51883">
    <property type="entry name" value="OBG"/>
    <property type="match status" value="1"/>
</dbReference>
<evidence type="ECO:0000256" key="8">
    <source>
        <dbReference type="ARBA" id="ARBA00023134"/>
    </source>
</evidence>
<dbReference type="InterPro" id="IPR005225">
    <property type="entry name" value="Small_GTP-bd"/>
</dbReference>
<evidence type="ECO:0000256" key="5">
    <source>
        <dbReference type="ARBA" id="ARBA00022741"/>
    </source>
</evidence>
<dbReference type="OrthoDB" id="9807318at2"/>
<evidence type="ECO:0000256" key="7">
    <source>
        <dbReference type="ARBA" id="ARBA00022842"/>
    </source>
</evidence>
<evidence type="ECO:0000256" key="9">
    <source>
        <dbReference type="HAMAP-Rule" id="MF_01454"/>
    </source>
</evidence>
<name>W6RVE5_9CLOT</name>
<dbReference type="PROSITE" id="PS51881">
    <property type="entry name" value="OCT"/>
    <property type="match status" value="1"/>
</dbReference>
<dbReference type="Gene3D" id="3.40.50.300">
    <property type="entry name" value="P-loop containing nucleotide triphosphate hydrolases"/>
    <property type="match status" value="1"/>
</dbReference>
<comment type="subunit">
    <text evidence="9">Monomer.</text>
</comment>
<keyword evidence="5 9" id="KW-0547">Nucleotide-binding</keyword>
<evidence type="ECO:0000256" key="6">
    <source>
        <dbReference type="ARBA" id="ARBA00022801"/>
    </source>
</evidence>
<dbReference type="Gene3D" id="3.30.300.350">
    <property type="entry name" value="GTP-binding protein OBG, C-terminal domain"/>
    <property type="match status" value="1"/>
</dbReference>
<keyword evidence="4 9" id="KW-0479">Metal-binding</keyword>
<dbReference type="SUPFAM" id="SSF52540">
    <property type="entry name" value="P-loop containing nucleoside triphosphate hydrolases"/>
    <property type="match status" value="1"/>
</dbReference>
<comment type="cofactor">
    <cofactor evidence="1 9">
        <name>Mg(2+)</name>
        <dbReference type="ChEBI" id="CHEBI:18420"/>
    </cofactor>
</comment>
<keyword evidence="7 9" id="KW-0460">Magnesium</keyword>
<gene>
    <name evidence="9 13" type="primary">obg</name>
    <name evidence="13" type="ORF">CM240_1497</name>
</gene>
<feature type="binding site" evidence="9">
    <location>
        <begin position="212"/>
        <end position="215"/>
    </location>
    <ligand>
        <name>GTP</name>
        <dbReference type="ChEBI" id="CHEBI:37565"/>
    </ligand>
</feature>
<dbReference type="InterPro" id="IPR036346">
    <property type="entry name" value="GTP-bd_prot_GTP1/OBG_C_sf"/>
</dbReference>
<keyword evidence="8 9" id="KW-0342">GTP-binding</keyword>
<feature type="binding site" evidence="9">
    <location>
        <begin position="312"/>
        <end position="314"/>
    </location>
    <ligand>
        <name>GTP</name>
        <dbReference type="ChEBI" id="CHEBI:37565"/>
    </ligand>
</feature>
<dbReference type="FunFam" id="2.70.210.12:FF:000001">
    <property type="entry name" value="GTPase Obg"/>
    <property type="match status" value="1"/>
</dbReference>
<dbReference type="EMBL" id="HG917868">
    <property type="protein sequence ID" value="CDM68656.1"/>
    <property type="molecule type" value="Genomic_DNA"/>
</dbReference>
<dbReference type="HOGENOM" id="CLU_011747_2_1_9"/>
<dbReference type="PANTHER" id="PTHR11702">
    <property type="entry name" value="DEVELOPMENTALLY REGULATED GTP-BINDING PROTEIN-RELATED"/>
    <property type="match status" value="1"/>
</dbReference>
<dbReference type="Pfam" id="PF01926">
    <property type="entry name" value="MMR_HSR1"/>
    <property type="match status" value="1"/>
</dbReference>
<evidence type="ECO:0000259" key="10">
    <source>
        <dbReference type="PROSITE" id="PS51710"/>
    </source>
</evidence>
<accession>W6RVE5</accession>
<dbReference type="Proteomes" id="UP000019426">
    <property type="component" value="Chromosome M2/40_rep1"/>
</dbReference>
<dbReference type="PROSITE" id="PS00905">
    <property type="entry name" value="GTP1_OBG"/>
    <property type="match status" value="1"/>
</dbReference>
<evidence type="ECO:0000256" key="2">
    <source>
        <dbReference type="ARBA" id="ARBA00007699"/>
    </source>
</evidence>
<dbReference type="GO" id="GO:0003924">
    <property type="term" value="F:GTPase activity"/>
    <property type="evidence" value="ECO:0007669"/>
    <property type="project" value="UniProtKB-UniRule"/>
</dbReference>
<dbReference type="PANTHER" id="PTHR11702:SF31">
    <property type="entry name" value="MITOCHONDRIAL RIBOSOME-ASSOCIATED GTPASE 2"/>
    <property type="match status" value="1"/>
</dbReference>
<dbReference type="InterPro" id="IPR006073">
    <property type="entry name" value="GTP-bd"/>
</dbReference>
<dbReference type="InterPro" id="IPR006169">
    <property type="entry name" value="GTP1_OBG_dom"/>
</dbReference>
<protein>
    <recommendedName>
        <fullName evidence="9">GTPase Obg</fullName>
        <ecNumber evidence="9">3.6.5.-</ecNumber>
    </recommendedName>
    <alternativeName>
        <fullName evidence="9">GTP-binding protein Obg</fullName>
    </alternativeName>
</protein>
<dbReference type="KEGG" id="clt:CM240_1497"/>
<dbReference type="AlphaFoldDB" id="W6RVE5"/>
<feature type="domain" description="OCT" evidence="11">
    <location>
        <begin position="345"/>
        <end position="429"/>
    </location>
</feature>
<feature type="binding site" evidence="9">
    <location>
        <position position="192"/>
    </location>
    <ligand>
        <name>Mg(2+)</name>
        <dbReference type="ChEBI" id="CHEBI:18420"/>
    </ligand>
</feature>
<dbReference type="InterPro" id="IPR045086">
    <property type="entry name" value="OBG_GTPase"/>
</dbReference>
<organism evidence="13 14">
    <name type="scientific">Clostridium bornimense</name>
    <dbReference type="NCBI Taxonomy" id="1216932"/>
    <lineage>
        <taxon>Bacteria</taxon>
        <taxon>Bacillati</taxon>
        <taxon>Bacillota</taxon>
        <taxon>Clostridia</taxon>
        <taxon>Eubacteriales</taxon>
        <taxon>Clostridiaceae</taxon>
        <taxon>Clostridium</taxon>
    </lineage>
</organism>
<feature type="binding site" evidence="9">
    <location>
        <position position="172"/>
    </location>
    <ligand>
        <name>Mg(2+)</name>
        <dbReference type="ChEBI" id="CHEBI:18420"/>
    </ligand>
</feature>
<dbReference type="PATRIC" id="fig|1216932.3.peg.1490"/>
<keyword evidence="3 9" id="KW-0963">Cytoplasm</keyword>
<dbReference type="NCBIfam" id="NF008954">
    <property type="entry name" value="PRK12296.1"/>
    <property type="match status" value="1"/>
</dbReference>
<dbReference type="EC" id="3.6.5.-" evidence="9"/>
<comment type="similarity">
    <text evidence="2 9">Belongs to the TRAFAC class OBG-HflX-like GTPase superfamily. OBG GTPase family.</text>
</comment>
<dbReference type="InterPro" id="IPR027417">
    <property type="entry name" value="P-loop_NTPase"/>
</dbReference>